<dbReference type="Proteomes" id="UP000243217">
    <property type="component" value="Unassembled WGS sequence"/>
</dbReference>
<sequence length="795" mass="85736">MGSCKSKSSSEVTQFSPPPASPLKPSAATIGTQVNDAVPVLPNAVGVATPPIETGIAVFLRHVKKGSLSEMMMALDKDPTLLNARGMWESTPLIYACQYIQAETAAYLISHGADTLLLNEKNVSALLLACLEGMTSILAMLLQDSKQSQVPLLSIVGVVYNSYADKNQTLTPFVGACSNGHLECVGLLLQAVAQPESTISTSSLVNEVPPTVISPLFAAAIYGHTHVLMMLLNYGATTDIVDTDGNTVLLLALLHGHDVTASTLLKAVNRPSIRTTTNALGMSPLHMAADKGCIESCKALLVPFGDVQIDIDAVNQAQETPLLLAARRRNGTVLEALIRAGANIDKEVPGGKSVREILTKDKRLNLIEMADKLHHQERSGSSSSMLPALPGDSPISTPDPAATASREAPRPSHVGRKTRITFSKQLGTTGMPLLQLDTQPQPETPAPLSPRKTRVTFSRQPGVPMAPVEFASDVHNESGSGEPRRVRTTFSKPPSESTPHAKKTQIMNMMPADTPLIQIPTSALDDTQDEPNSFSLLETTNTYRLDRIQSVMDAEIFDRMDRIESINNPQLSLDEDEPDDSGLHIHHENEAEESEDNRVKSSPLIDPIDESNVDNTALVYELPVDADESNVQPTENIIEIAQVVDQSNVEQTENTIEMVQDVEHGQGLSDSNSYSSQVLQASEAAVSEIFSTVRSRQSSLTRESTQDEKELKSKVTELLSAIPTSQGPTQRRMPKTPHQSTAAIDIQVLSRAGSLQASFRSISLASLQPLEPSVKEDASRLASKRTTSLKHLATK</sequence>
<dbReference type="EMBL" id="JNBS01001300">
    <property type="protein sequence ID" value="OQS02020.1"/>
    <property type="molecule type" value="Genomic_DNA"/>
</dbReference>
<dbReference type="SMART" id="SM00248">
    <property type="entry name" value="ANK"/>
    <property type="match status" value="7"/>
</dbReference>
<keyword evidence="6" id="KW-1185">Reference proteome</keyword>
<feature type="region of interest" description="Disordered" evidence="4">
    <location>
        <begin position="374"/>
        <end position="454"/>
    </location>
</feature>
<dbReference type="STRING" id="74557.A0A1V9ZW51"/>
<dbReference type="Gene3D" id="1.25.40.20">
    <property type="entry name" value="Ankyrin repeat-containing domain"/>
    <property type="match status" value="2"/>
</dbReference>
<dbReference type="InterPro" id="IPR002110">
    <property type="entry name" value="Ankyrin_rpt"/>
</dbReference>
<accession>A0A1V9ZW51</accession>
<feature type="compositionally biased region" description="Polar residues" evidence="4">
    <location>
        <begin position="488"/>
        <end position="498"/>
    </location>
</feature>
<evidence type="ECO:0000256" key="1">
    <source>
        <dbReference type="ARBA" id="ARBA00022737"/>
    </source>
</evidence>
<feature type="region of interest" description="Disordered" evidence="4">
    <location>
        <begin position="693"/>
        <end position="712"/>
    </location>
</feature>
<dbReference type="Pfam" id="PF12796">
    <property type="entry name" value="Ank_2"/>
    <property type="match status" value="2"/>
</dbReference>
<dbReference type="PROSITE" id="PS50297">
    <property type="entry name" value="ANK_REP_REGION"/>
    <property type="match status" value="1"/>
</dbReference>
<evidence type="ECO:0000256" key="3">
    <source>
        <dbReference type="PROSITE-ProRule" id="PRU00023"/>
    </source>
</evidence>
<dbReference type="InterPro" id="IPR036770">
    <property type="entry name" value="Ankyrin_rpt-contain_sf"/>
</dbReference>
<dbReference type="AlphaFoldDB" id="A0A1V9ZW51"/>
<feature type="region of interest" description="Disordered" evidence="4">
    <location>
        <begin position="1"/>
        <end position="27"/>
    </location>
</feature>
<name>A0A1V9ZW51_9STRA</name>
<dbReference type="PROSITE" id="PS50088">
    <property type="entry name" value="ANK_REPEAT"/>
    <property type="match status" value="2"/>
</dbReference>
<dbReference type="OrthoDB" id="20872at2759"/>
<organism evidence="5 6">
    <name type="scientific">Thraustotheca clavata</name>
    <dbReference type="NCBI Taxonomy" id="74557"/>
    <lineage>
        <taxon>Eukaryota</taxon>
        <taxon>Sar</taxon>
        <taxon>Stramenopiles</taxon>
        <taxon>Oomycota</taxon>
        <taxon>Saprolegniomycetes</taxon>
        <taxon>Saprolegniales</taxon>
        <taxon>Achlyaceae</taxon>
        <taxon>Thraustotheca</taxon>
    </lineage>
</organism>
<evidence type="ECO:0000313" key="6">
    <source>
        <dbReference type="Proteomes" id="UP000243217"/>
    </source>
</evidence>
<feature type="repeat" description="ANK" evidence="3">
    <location>
        <begin position="317"/>
        <end position="345"/>
    </location>
</feature>
<feature type="region of interest" description="Disordered" evidence="4">
    <location>
        <begin position="474"/>
        <end position="501"/>
    </location>
</feature>
<keyword evidence="2 3" id="KW-0040">ANK repeat</keyword>
<feature type="compositionally biased region" description="Polar residues" evidence="4">
    <location>
        <begin position="1"/>
        <end position="15"/>
    </location>
</feature>
<feature type="region of interest" description="Disordered" evidence="4">
    <location>
        <begin position="770"/>
        <end position="795"/>
    </location>
</feature>
<reference evidence="5 6" key="1">
    <citation type="journal article" date="2014" name="Genome Biol. Evol.">
        <title>The secreted proteins of Achlya hypogyna and Thraustotheca clavata identify the ancestral oomycete secretome and reveal gene acquisitions by horizontal gene transfer.</title>
        <authorList>
            <person name="Misner I."/>
            <person name="Blouin N."/>
            <person name="Leonard G."/>
            <person name="Richards T.A."/>
            <person name="Lane C.E."/>
        </authorList>
    </citation>
    <scope>NUCLEOTIDE SEQUENCE [LARGE SCALE GENOMIC DNA]</scope>
    <source>
        <strain evidence="5 6">ATCC 34112</strain>
    </source>
</reference>
<dbReference type="PANTHER" id="PTHR24198:SF165">
    <property type="entry name" value="ANKYRIN REPEAT-CONTAINING PROTEIN-RELATED"/>
    <property type="match status" value="1"/>
</dbReference>
<dbReference type="Pfam" id="PF13637">
    <property type="entry name" value="Ank_4"/>
    <property type="match status" value="1"/>
</dbReference>
<feature type="region of interest" description="Disordered" evidence="4">
    <location>
        <begin position="569"/>
        <end position="610"/>
    </location>
</feature>
<comment type="caution">
    <text evidence="5">The sequence shown here is derived from an EMBL/GenBank/DDBJ whole genome shotgun (WGS) entry which is preliminary data.</text>
</comment>
<protein>
    <submittedName>
        <fullName evidence="5">Uncharacterized protein</fullName>
    </submittedName>
</protein>
<feature type="repeat" description="ANK" evidence="3">
    <location>
        <begin position="211"/>
        <end position="243"/>
    </location>
</feature>
<dbReference type="SUPFAM" id="SSF48403">
    <property type="entry name" value="Ankyrin repeat"/>
    <property type="match status" value="1"/>
</dbReference>
<gene>
    <name evidence="5" type="ORF">THRCLA_05580</name>
</gene>
<evidence type="ECO:0000256" key="4">
    <source>
        <dbReference type="SAM" id="MobiDB-lite"/>
    </source>
</evidence>
<feature type="region of interest" description="Disordered" evidence="4">
    <location>
        <begin position="721"/>
        <end position="741"/>
    </location>
</feature>
<feature type="compositionally biased region" description="Polar residues" evidence="4">
    <location>
        <begin position="693"/>
        <end position="703"/>
    </location>
</feature>
<evidence type="ECO:0000256" key="2">
    <source>
        <dbReference type="ARBA" id="ARBA00023043"/>
    </source>
</evidence>
<proteinExistence type="predicted"/>
<evidence type="ECO:0000313" key="5">
    <source>
        <dbReference type="EMBL" id="OQS02020.1"/>
    </source>
</evidence>
<keyword evidence="1" id="KW-0677">Repeat</keyword>
<dbReference type="PANTHER" id="PTHR24198">
    <property type="entry name" value="ANKYRIN REPEAT AND PROTEIN KINASE DOMAIN-CONTAINING PROTEIN"/>
    <property type="match status" value="1"/>
</dbReference>